<evidence type="ECO:0000313" key="3">
    <source>
        <dbReference type="Proteomes" id="UP000037923"/>
    </source>
</evidence>
<dbReference type="Proteomes" id="UP000037923">
    <property type="component" value="Unassembled WGS sequence"/>
</dbReference>
<protein>
    <submittedName>
        <fullName evidence="2">Uncharacterized protein</fullName>
    </submittedName>
</protein>
<gene>
    <name evidence="2" type="ORF">ABB37_01799</name>
</gene>
<evidence type="ECO:0000256" key="1">
    <source>
        <dbReference type="SAM" id="MobiDB-lite"/>
    </source>
</evidence>
<feature type="region of interest" description="Disordered" evidence="1">
    <location>
        <begin position="159"/>
        <end position="182"/>
    </location>
</feature>
<feature type="compositionally biased region" description="Polar residues" evidence="1">
    <location>
        <begin position="160"/>
        <end position="174"/>
    </location>
</feature>
<accession>A0A0N0DZP0</accession>
<dbReference type="OMA" id="QPYEAIC"/>
<reference evidence="2 3" key="1">
    <citation type="submission" date="2015-07" db="EMBL/GenBank/DDBJ databases">
        <title>High-quality genome of monoxenous trypanosomatid Leptomonas pyrrhocoris.</title>
        <authorList>
            <person name="Flegontov P."/>
            <person name="Butenko A."/>
            <person name="Firsov S."/>
            <person name="Vlcek C."/>
            <person name="Logacheva M.D."/>
            <person name="Field M."/>
            <person name="Filatov D."/>
            <person name="Flegontova O."/>
            <person name="Gerasimov E."/>
            <person name="Jackson A.P."/>
            <person name="Kelly S."/>
            <person name="Opperdoes F."/>
            <person name="O'Reilly A."/>
            <person name="Votypka J."/>
            <person name="Yurchenko V."/>
            <person name="Lukes J."/>
        </authorList>
    </citation>
    <scope>NUCLEOTIDE SEQUENCE [LARGE SCALE GENOMIC DNA]</scope>
    <source>
        <strain evidence="2">H10</strain>
    </source>
</reference>
<feature type="region of interest" description="Disordered" evidence="1">
    <location>
        <begin position="267"/>
        <end position="288"/>
    </location>
</feature>
<keyword evidence="3" id="KW-1185">Reference proteome</keyword>
<dbReference type="VEuPathDB" id="TriTrypDB:LpyrH10_02_7730"/>
<dbReference type="OrthoDB" id="272572at2759"/>
<feature type="compositionally biased region" description="Basic and acidic residues" evidence="1">
    <location>
        <begin position="275"/>
        <end position="288"/>
    </location>
</feature>
<comment type="caution">
    <text evidence="2">The sequence shown here is derived from an EMBL/GenBank/DDBJ whole genome shotgun (WGS) entry which is preliminary data.</text>
</comment>
<name>A0A0N0DZP0_LEPPY</name>
<organism evidence="2 3">
    <name type="scientific">Leptomonas pyrrhocoris</name>
    <name type="common">Firebug parasite</name>
    <dbReference type="NCBI Taxonomy" id="157538"/>
    <lineage>
        <taxon>Eukaryota</taxon>
        <taxon>Discoba</taxon>
        <taxon>Euglenozoa</taxon>
        <taxon>Kinetoplastea</taxon>
        <taxon>Metakinetoplastina</taxon>
        <taxon>Trypanosomatida</taxon>
        <taxon>Trypanosomatidae</taxon>
        <taxon>Leishmaniinae</taxon>
        <taxon>Leptomonas</taxon>
    </lineage>
</organism>
<dbReference type="AlphaFoldDB" id="A0A0N0DZP0"/>
<sequence length="464" mass="51986">MANVQLHNADNVDCFYAGQTISLFMNLRRPSAVVAQCADSTVEDVPIVFRLILQRENEVVAHLPTSSRGLIVRRQPERGVGADVVSFAVEGRDLLKVTVDLAQCFERSRQLSSRNLTLPEHVLVNQTWMINEAFTLLLQLRSTAHATWPALPGPQWNEMLPSSTFSQPPVTPRSSSHRRDVSESVYLPAEDSLAQPLSTASSMASRTTRLFNPSEPRSQLQRALFVDQTLFPIIRVYFVPELFTRPIATPPNMLWNMSLQITVEKNAARKPRRTAGRERVPKREPRRHGETLNLAVEESVLVSSVDWGEEEVNAPRQVEAIAFSFNADYRDRLDSNGRDGDGDVCDVARASRLVVDDFTFSVLVTAKKQAGVKVEEIMRTVYSYCSERGDVASVLDVNLDDLTEYIYDRYAFMKTTPYFDGLSFHNTVGEAVVLYFMNNILTGEDYDVDVDDGALLMDGVLASA</sequence>
<proteinExistence type="predicted"/>
<dbReference type="GeneID" id="26902094"/>
<dbReference type="RefSeq" id="XP_015663964.1">
    <property type="nucleotide sequence ID" value="XM_015798444.1"/>
</dbReference>
<dbReference type="EMBL" id="LGTL01000002">
    <property type="protein sequence ID" value="KPA85525.1"/>
    <property type="molecule type" value="Genomic_DNA"/>
</dbReference>
<evidence type="ECO:0000313" key="2">
    <source>
        <dbReference type="EMBL" id="KPA85525.1"/>
    </source>
</evidence>